<gene>
    <name evidence="2" type="ORF">HQ38_04925</name>
</gene>
<organism evidence="2 3">
    <name type="scientific">Porphyromonas crevioricanis</name>
    <dbReference type="NCBI Taxonomy" id="393921"/>
    <lineage>
        <taxon>Bacteria</taxon>
        <taxon>Pseudomonadati</taxon>
        <taxon>Bacteroidota</taxon>
        <taxon>Bacteroidia</taxon>
        <taxon>Bacteroidales</taxon>
        <taxon>Porphyromonadaceae</taxon>
        <taxon>Porphyromonas</taxon>
    </lineage>
</organism>
<proteinExistence type="predicted"/>
<accession>A0AB34PF97</accession>
<dbReference type="Proteomes" id="UP000030136">
    <property type="component" value="Unassembled WGS sequence"/>
</dbReference>
<dbReference type="PROSITE" id="PS51257">
    <property type="entry name" value="PROKAR_LIPOPROTEIN"/>
    <property type="match status" value="1"/>
</dbReference>
<name>A0AB34PF97_9PORP</name>
<evidence type="ECO:0000256" key="1">
    <source>
        <dbReference type="SAM" id="SignalP"/>
    </source>
</evidence>
<protein>
    <submittedName>
        <fullName evidence="2">Uncharacterized protein</fullName>
    </submittedName>
</protein>
<feature type="signal peptide" evidence="1">
    <location>
        <begin position="1"/>
        <end position="21"/>
    </location>
</feature>
<dbReference type="AlphaFoldDB" id="A0AB34PF97"/>
<feature type="chain" id="PRO_5044255987" evidence="1">
    <location>
        <begin position="22"/>
        <end position="64"/>
    </location>
</feature>
<keyword evidence="1" id="KW-0732">Signal</keyword>
<dbReference type="RefSeq" id="WP_023941378.1">
    <property type="nucleotide sequence ID" value="NZ_JQJC01000014.1"/>
</dbReference>
<comment type="caution">
    <text evidence="2">The sequence shown here is derived from an EMBL/GenBank/DDBJ whole genome shotgun (WGS) entry which is preliminary data.</text>
</comment>
<evidence type="ECO:0000313" key="2">
    <source>
        <dbReference type="EMBL" id="KGN94871.1"/>
    </source>
</evidence>
<reference evidence="2 3" key="1">
    <citation type="submission" date="2014-08" db="EMBL/GenBank/DDBJ databases">
        <title>Porphyromonas crevioricanis strain:COT-253_OH1447 Genome sequencing.</title>
        <authorList>
            <person name="Wallis C."/>
            <person name="Deusch O."/>
            <person name="O'Flynn C."/>
            <person name="Davis I."/>
            <person name="Jospin G."/>
            <person name="Darling A.E."/>
            <person name="Coil D.A."/>
            <person name="Alexiev A."/>
            <person name="Horsfall A."/>
            <person name="Kirkwood N."/>
            <person name="Harris S."/>
            <person name="Eisen J.A."/>
        </authorList>
    </citation>
    <scope>NUCLEOTIDE SEQUENCE [LARGE SCALE GENOMIC DNA]</scope>
    <source>
        <strain evidence="3">COT-253 OH1447</strain>
    </source>
</reference>
<sequence length="64" mass="7316">MKKNKLLLLFGLLLTVSCAYGQGKYPTSLVIKRLENKSTQVFYLHQLHKITFEAGKMQVTMQKG</sequence>
<evidence type="ECO:0000313" key="3">
    <source>
        <dbReference type="Proteomes" id="UP000030136"/>
    </source>
</evidence>
<dbReference type="EMBL" id="JQJC01000014">
    <property type="protein sequence ID" value="KGN94871.1"/>
    <property type="molecule type" value="Genomic_DNA"/>
</dbReference>